<feature type="transmembrane region" description="Helical" evidence="1">
    <location>
        <begin position="98"/>
        <end position="115"/>
    </location>
</feature>
<keyword evidence="1" id="KW-0812">Transmembrane</keyword>
<sequence>MHAATAYSGSKTLNAEVVDGIVFASLVPGRPTDDGWFVDSFRLGETGCSNLQQHIVGQQGQFGSPANGVYFPLWYPALIFALAGIAALRLGRRSTLRSAIIATTIVTGLLGMAVIL</sequence>
<keyword evidence="3" id="KW-1185">Reference proteome</keyword>
<name>A0A517U5F6_9BACT</name>
<proteinExistence type="predicted"/>
<organism evidence="2 3">
    <name type="scientific">Lacipirellula limnantheis</name>
    <dbReference type="NCBI Taxonomy" id="2528024"/>
    <lineage>
        <taxon>Bacteria</taxon>
        <taxon>Pseudomonadati</taxon>
        <taxon>Planctomycetota</taxon>
        <taxon>Planctomycetia</taxon>
        <taxon>Pirellulales</taxon>
        <taxon>Lacipirellulaceae</taxon>
        <taxon>Lacipirellula</taxon>
    </lineage>
</organism>
<feature type="transmembrane region" description="Helical" evidence="1">
    <location>
        <begin position="73"/>
        <end position="91"/>
    </location>
</feature>
<keyword evidence="1" id="KW-1133">Transmembrane helix</keyword>
<evidence type="ECO:0000256" key="1">
    <source>
        <dbReference type="SAM" id="Phobius"/>
    </source>
</evidence>
<accession>A0A517U5F6</accession>
<evidence type="ECO:0000313" key="2">
    <source>
        <dbReference type="EMBL" id="QDT75862.1"/>
    </source>
</evidence>
<protein>
    <submittedName>
        <fullName evidence="2">Uncharacterized protein</fullName>
    </submittedName>
</protein>
<evidence type="ECO:0000313" key="3">
    <source>
        <dbReference type="Proteomes" id="UP000317909"/>
    </source>
</evidence>
<dbReference type="Proteomes" id="UP000317909">
    <property type="component" value="Chromosome"/>
</dbReference>
<gene>
    <name evidence="2" type="ORF">I41_51050</name>
</gene>
<dbReference type="AlphaFoldDB" id="A0A517U5F6"/>
<keyword evidence="1" id="KW-0472">Membrane</keyword>
<dbReference type="KEGG" id="llh:I41_51050"/>
<dbReference type="EMBL" id="CP036339">
    <property type="protein sequence ID" value="QDT75862.1"/>
    <property type="molecule type" value="Genomic_DNA"/>
</dbReference>
<reference evidence="2 3" key="1">
    <citation type="submission" date="2019-02" db="EMBL/GenBank/DDBJ databases">
        <title>Deep-cultivation of Planctomycetes and their phenomic and genomic characterization uncovers novel biology.</title>
        <authorList>
            <person name="Wiegand S."/>
            <person name="Jogler M."/>
            <person name="Boedeker C."/>
            <person name="Pinto D."/>
            <person name="Vollmers J."/>
            <person name="Rivas-Marin E."/>
            <person name="Kohn T."/>
            <person name="Peeters S.H."/>
            <person name="Heuer A."/>
            <person name="Rast P."/>
            <person name="Oberbeckmann S."/>
            <person name="Bunk B."/>
            <person name="Jeske O."/>
            <person name="Meyerdierks A."/>
            <person name="Storesund J.E."/>
            <person name="Kallscheuer N."/>
            <person name="Luecker S."/>
            <person name="Lage O.M."/>
            <person name="Pohl T."/>
            <person name="Merkel B.J."/>
            <person name="Hornburger P."/>
            <person name="Mueller R.-W."/>
            <person name="Bruemmer F."/>
            <person name="Labrenz M."/>
            <person name="Spormann A.M."/>
            <person name="Op den Camp H."/>
            <person name="Overmann J."/>
            <person name="Amann R."/>
            <person name="Jetten M.S.M."/>
            <person name="Mascher T."/>
            <person name="Medema M.H."/>
            <person name="Devos D.P."/>
            <person name="Kaster A.-K."/>
            <person name="Ovreas L."/>
            <person name="Rohde M."/>
            <person name="Galperin M.Y."/>
            <person name="Jogler C."/>
        </authorList>
    </citation>
    <scope>NUCLEOTIDE SEQUENCE [LARGE SCALE GENOMIC DNA]</scope>
    <source>
        <strain evidence="2 3">I41</strain>
    </source>
</reference>